<feature type="region of interest" description="Disordered" evidence="2">
    <location>
        <begin position="1"/>
        <end position="23"/>
    </location>
</feature>
<comment type="subcellular location">
    <subcellularLocation>
        <location evidence="1">Virion</location>
    </subcellularLocation>
</comment>
<organism evidence="4 5">
    <name type="scientific">Acuticoccus sediminis</name>
    <dbReference type="NCBI Taxonomy" id="2184697"/>
    <lineage>
        <taxon>Bacteria</taxon>
        <taxon>Pseudomonadati</taxon>
        <taxon>Pseudomonadota</taxon>
        <taxon>Alphaproteobacteria</taxon>
        <taxon>Hyphomicrobiales</taxon>
        <taxon>Amorphaceae</taxon>
        <taxon>Acuticoccus</taxon>
    </lineage>
</organism>
<evidence type="ECO:0000256" key="2">
    <source>
        <dbReference type="SAM" id="MobiDB-lite"/>
    </source>
</evidence>
<protein>
    <submittedName>
        <fullName evidence="4">Phage major capsid protein</fullName>
    </submittedName>
</protein>
<dbReference type="Gene3D" id="3.30.2320.10">
    <property type="entry name" value="hypothetical protein PF0899 domain"/>
    <property type="match status" value="1"/>
</dbReference>
<dbReference type="EMBL" id="QHHQ01000004">
    <property type="protein sequence ID" value="RAH99855.1"/>
    <property type="molecule type" value="Genomic_DNA"/>
</dbReference>
<evidence type="ECO:0000256" key="1">
    <source>
        <dbReference type="ARBA" id="ARBA00004328"/>
    </source>
</evidence>
<dbReference type="SUPFAM" id="SSF56563">
    <property type="entry name" value="Major capsid protein gp5"/>
    <property type="match status" value="1"/>
</dbReference>
<gene>
    <name evidence="4" type="ORF">DLJ53_19110</name>
</gene>
<comment type="caution">
    <text evidence="4">The sequence shown here is derived from an EMBL/GenBank/DDBJ whole genome shotgun (WGS) entry which is preliminary data.</text>
</comment>
<reference evidence="4 5" key="1">
    <citation type="submission" date="2018-05" db="EMBL/GenBank/DDBJ databases">
        <title>Acuticoccus sediminis sp. nov., isolated from deep-sea sediment of Indian Ocean.</title>
        <authorList>
            <person name="Liu X."/>
            <person name="Lai Q."/>
            <person name="Du Y."/>
            <person name="Sun F."/>
            <person name="Zhang X."/>
            <person name="Wang S."/>
            <person name="Shao Z."/>
        </authorList>
    </citation>
    <scope>NUCLEOTIDE SEQUENCE [LARGE SCALE GENOMIC DNA]</scope>
    <source>
        <strain evidence="4 5">PTG4-2</strain>
    </source>
</reference>
<dbReference type="OrthoDB" id="9786516at2"/>
<feature type="domain" description="Phage capsid-like C-terminal" evidence="3">
    <location>
        <begin position="114"/>
        <end position="389"/>
    </location>
</feature>
<feature type="compositionally biased region" description="Basic and acidic residues" evidence="2">
    <location>
        <begin position="1"/>
        <end position="17"/>
    </location>
</feature>
<dbReference type="Gene3D" id="3.30.2400.10">
    <property type="entry name" value="Major capsid protein gp5"/>
    <property type="match status" value="1"/>
</dbReference>
<name>A0A8B2NK40_9HYPH</name>
<dbReference type="Proteomes" id="UP000249590">
    <property type="component" value="Unassembled WGS sequence"/>
</dbReference>
<accession>A0A8B2NK40</accession>
<dbReference type="Pfam" id="PF05065">
    <property type="entry name" value="Phage_capsid"/>
    <property type="match status" value="1"/>
</dbReference>
<evidence type="ECO:0000313" key="4">
    <source>
        <dbReference type="EMBL" id="RAH99855.1"/>
    </source>
</evidence>
<evidence type="ECO:0000259" key="3">
    <source>
        <dbReference type="Pfam" id="PF05065"/>
    </source>
</evidence>
<dbReference type="AlphaFoldDB" id="A0A8B2NK40"/>
<sequence length="392" mass="42978">MDYETRSAEPIETRNEDDHDDGLNTAVAAVDELRTAVEEHRSATDERITTELRGITERLDAIDLRTQRPGNRTEERRDDNAIERRAFTGFLRHGREGLPADEVRSLRVADDTAGGYLAPAQFVAEVIKGIVEVSPVRQAARVGSTASGSVILPKRTGRPTARWVGETETRTGTESTYGQVEIPVHEMAAYVDVSLRLLEDAAVNVESEVAMDLAEEFGRLEGVALVNGDGFKKPTGFMTDTNVEFTPTGNASTLGSAPADTLIDLMYAVPAFYRNSGVWMMNGNTLAAIRKLKDGQNNFLWQPSYQAGQPETILGRPVIEAPDMDDVGSAAEPIVFGDFARAYRIYDRLQLSIMRDPYSQATSGLVRFHARRRIGGGVVLAEALRKLKCATS</sequence>
<dbReference type="InterPro" id="IPR024455">
    <property type="entry name" value="Phage_capsid"/>
</dbReference>
<proteinExistence type="predicted"/>
<dbReference type="NCBIfam" id="TIGR01554">
    <property type="entry name" value="major_cap_HK97"/>
    <property type="match status" value="1"/>
</dbReference>
<dbReference type="InterPro" id="IPR054612">
    <property type="entry name" value="Phage_capsid-like_C"/>
</dbReference>
<keyword evidence="5" id="KW-1185">Reference proteome</keyword>
<evidence type="ECO:0000313" key="5">
    <source>
        <dbReference type="Proteomes" id="UP000249590"/>
    </source>
</evidence>
<dbReference type="RefSeq" id="WP_111348185.1">
    <property type="nucleotide sequence ID" value="NZ_QHHQ01000004.1"/>
</dbReference>